<gene>
    <name evidence="2" type="primary">Dvir\GJ14439</name>
    <name evidence="2" type="ORF">Dvir_GJ14439</name>
</gene>
<dbReference type="AlphaFoldDB" id="A0A0Q9WJF5"/>
<protein>
    <recommendedName>
        <fullName evidence="1">DUF4806 domain-containing protein</fullName>
    </recommendedName>
</protein>
<dbReference type="Pfam" id="PF16064">
    <property type="entry name" value="DUF4806"/>
    <property type="match status" value="1"/>
</dbReference>
<evidence type="ECO:0000313" key="3">
    <source>
        <dbReference type="Proteomes" id="UP000008792"/>
    </source>
</evidence>
<reference evidence="2 3" key="1">
    <citation type="journal article" date="2007" name="Nature">
        <title>Evolution of genes and genomes on the Drosophila phylogeny.</title>
        <authorList>
            <consortium name="Drosophila 12 Genomes Consortium"/>
            <person name="Clark A.G."/>
            <person name="Eisen M.B."/>
            <person name="Smith D.R."/>
            <person name="Bergman C.M."/>
            <person name="Oliver B."/>
            <person name="Markow T.A."/>
            <person name="Kaufman T.C."/>
            <person name="Kellis M."/>
            <person name="Gelbart W."/>
            <person name="Iyer V.N."/>
            <person name="Pollard D.A."/>
            <person name="Sackton T.B."/>
            <person name="Larracuente A.M."/>
            <person name="Singh N.D."/>
            <person name="Abad J.P."/>
            <person name="Abt D.N."/>
            <person name="Adryan B."/>
            <person name="Aguade M."/>
            <person name="Akashi H."/>
            <person name="Anderson W.W."/>
            <person name="Aquadro C.F."/>
            <person name="Ardell D.H."/>
            <person name="Arguello R."/>
            <person name="Artieri C.G."/>
            <person name="Barbash D.A."/>
            <person name="Barker D."/>
            <person name="Barsanti P."/>
            <person name="Batterham P."/>
            <person name="Batzoglou S."/>
            <person name="Begun D."/>
            <person name="Bhutkar A."/>
            <person name="Blanco E."/>
            <person name="Bosak S.A."/>
            <person name="Bradley R.K."/>
            <person name="Brand A.D."/>
            <person name="Brent M.R."/>
            <person name="Brooks A.N."/>
            <person name="Brown R.H."/>
            <person name="Butlin R.K."/>
            <person name="Caggese C."/>
            <person name="Calvi B.R."/>
            <person name="Bernardo de Carvalho A."/>
            <person name="Caspi A."/>
            <person name="Castrezana S."/>
            <person name="Celniker S.E."/>
            <person name="Chang J.L."/>
            <person name="Chapple C."/>
            <person name="Chatterji S."/>
            <person name="Chinwalla A."/>
            <person name="Civetta A."/>
            <person name="Clifton S.W."/>
            <person name="Comeron J.M."/>
            <person name="Costello J.C."/>
            <person name="Coyne J.A."/>
            <person name="Daub J."/>
            <person name="David R.G."/>
            <person name="Delcher A.L."/>
            <person name="Delehaunty K."/>
            <person name="Do C.B."/>
            <person name="Ebling H."/>
            <person name="Edwards K."/>
            <person name="Eickbush T."/>
            <person name="Evans J.D."/>
            <person name="Filipski A."/>
            <person name="Findeiss S."/>
            <person name="Freyhult E."/>
            <person name="Fulton L."/>
            <person name="Fulton R."/>
            <person name="Garcia A.C."/>
            <person name="Gardiner A."/>
            <person name="Garfield D.A."/>
            <person name="Garvin B.E."/>
            <person name="Gibson G."/>
            <person name="Gilbert D."/>
            <person name="Gnerre S."/>
            <person name="Godfrey J."/>
            <person name="Good R."/>
            <person name="Gotea V."/>
            <person name="Gravely B."/>
            <person name="Greenberg A.J."/>
            <person name="Griffiths-Jones S."/>
            <person name="Gross S."/>
            <person name="Guigo R."/>
            <person name="Gustafson E.A."/>
            <person name="Haerty W."/>
            <person name="Hahn M.W."/>
            <person name="Halligan D.L."/>
            <person name="Halpern A.L."/>
            <person name="Halter G.M."/>
            <person name="Han M.V."/>
            <person name="Heger A."/>
            <person name="Hillier L."/>
            <person name="Hinrichs A.S."/>
            <person name="Holmes I."/>
            <person name="Hoskins R.A."/>
            <person name="Hubisz M.J."/>
            <person name="Hultmark D."/>
            <person name="Huntley M.A."/>
            <person name="Jaffe D.B."/>
            <person name="Jagadeeshan S."/>
            <person name="Jeck W.R."/>
            <person name="Johnson J."/>
            <person name="Jones C.D."/>
            <person name="Jordan W.C."/>
            <person name="Karpen G.H."/>
            <person name="Kataoka E."/>
            <person name="Keightley P.D."/>
            <person name="Kheradpour P."/>
            <person name="Kirkness E.F."/>
            <person name="Koerich L.B."/>
            <person name="Kristiansen K."/>
            <person name="Kudrna D."/>
            <person name="Kulathinal R.J."/>
            <person name="Kumar S."/>
            <person name="Kwok R."/>
            <person name="Lander E."/>
            <person name="Langley C.H."/>
            <person name="Lapoint R."/>
            <person name="Lazzaro B.P."/>
            <person name="Lee S.J."/>
            <person name="Levesque L."/>
            <person name="Li R."/>
            <person name="Lin C.F."/>
            <person name="Lin M.F."/>
            <person name="Lindblad-Toh K."/>
            <person name="Llopart A."/>
            <person name="Long M."/>
            <person name="Low L."/>
            <person name="Lozovsky E."/>
            <person name="Lu J."/>
            <person name="Luo M."/>
            <person name="Machado C.A."/>
            <person name="Makalowski W."/>
            <person name="Marzo M."/>
            <person name="Matsuda M."/>
            <person name="Matzkin L."/>
            <person name="McAllister B."/>
            <person name="McBride C.S."/>
            <person name="McKernan B."/>
            <person name="McKernan K."/>
            <person name="Mendez-Lago M."/>
            <person name="Minx P."/>
            <person name="Mollenhauer M.U."/>
            <person name="Montooth K."/>
            <person name="Mount S.M."/>
            <person name="Mu X."/>
            <person name="Myers E."/>
            <person name="Negre B."/>
            <person name="Newfeld S."/>
            <person name="Nielsen R."/>
            <person name="Noor M.A."/>
            <person name="O'Grady P."/>
            <person name="Pachter L."/>
            <person name="Papaceit M."/>
            <person name="Parisi M.J."/>
            <person name="Parisi M."/>
            <person name="Parts L."/>
            <person name="Pedersen J.S."/>
            <person name="Pesole G."/>
            <person name="Phillippy A.M."/>
            <person name="Ponting C.P."/>
            <person name="Pop M."/>
            <person name="Porcelli D."/>
            <person name="Powell J.R."/>
            <person name="Prohaska S."/>
            <person name="Pruitt K."/>
            <person name="Puig M."/>
            <person name="Quesneville H."/>
            <person name="Ram K.R."/>
            <person name="Rand D."/>
            <person name="Rasmussen M.D."/>
            <person name="Reed L.K."/>
            <person name="Reenan R."/>
            <person name="Reily A."/>
            <person name="Remington K.A."/>
            <person name="Rieger T.T."/>
            <person name="Ritchie M.G."/>
            <person name="Robin C."/>
            <person name="Rogers Y.H."/>
            <person name="Rohde C."/>
            <person name="Rozas J."/>
            <person name="Rubenfield M.J."/>
            <person name="Ruiz A."/>
            <person name="Russo S."/>
            <person name="Salzberg S.L."/>
            <person name="Sanchez-Gracia A."/>
            <person name="Saranga D.J."/>
            <person name="Sato H."/>
            <person name="Schaeffer S.W."/>
            <person name="Schatz M.C."/>
            <person name="Schlenke T."/>
            <person name="Schwartz R."/>
            <person name="Segarra C."/>
            <person name="Singh R.S."/>
            <person name="Sirot L."/>
            <person name="Sirota M."/>
            <person name="Sisneros N.B."/>
            <person name="Smith C.D."/>
            <person name="Smith T.F."/>
            <person name="Spieth J."/>
            <person name="Stage D.E."/>
            <person name="Stark A."/>
            <person name="Stephan W."/>
            <person name="Strausberg R.L."/>
            <person name="Strempel S."/>
            <person name="Sturgill D."/>
            <person name="Sutton G."/>
            <person name="Sutton G.G."/>
            <person name="Tao W."/>
            <person name="Teichmann S."/>
            <person name="Tobari Y.N."/>
            <person name="Tomimura Y."/>
            <person name="Tsolas J.M."/>
            <person name="Valente V.L."/>
            <person name="Venter E."/>
            <person name="Venter J.C."/>
            <person name="Vicario S."/>
            <person name="Vieira F.G."/>
            <person name="Vilella A.J."/>
            <person name="Villasante A."/>
            <person name="Walenz B."/>
            <person name="Wang J."/>
            <person name="Wasserman M."/>
            <person name="Watts T."/>
            <person name="Wilson D."/>
            <person name="Wilson R.K."/>
            <person name="Wing R.A."/>
            <person name="Wolfner M.F."/>
            <person name="Wong A."/>
            <person name="Wong G.K."/>
            <person name="Wu C.I."/>
            <person name="Wu G."/>
            <person name="Yamamoto D."/>
            <person name="Yang H.P."/>
            <person name="Yang S.P."/>
            <person name="Yorke J.A."/>
            <person name="Yoshida K."/>
            <person name="Zdobnov E."/>
            <person name="Zhang P."/>
            <person name="Zhang Y."/>
            <person name="Zimin A.V."/>
            <person name="Baldwin J."/>
            <person name="Abdouelleil A."/>
            <person name="Abdulkadir J."/>
            <person name="Abebe A."/>
            <person name="Abera B."/>
            <person name="Abreu J."/>
            <person name="Acer S.C."/>
            <person name="Aftuck L."/>
            <person name="Alexander A."/>
            <person name="An P."/>
            <person name="Anderson E."/>
            <person name="Anderson S."/>
            <person name="Arachi H."/>
            <person name="Azer M."/>
            <person name="Bachantsang P."/>
            <person name="Barry A."/>
            <person name="Bayul T."/>
            <person name="Berlin A."/>
            <person name="Bessette D."/>
            <person name="Bloom T."/>
            <person name="Blye J."/>
            <person name="Boguslavskiy L."/>
            <person name="Bonnet C."/>
            <person name="Boukhgalter B."/>
            <person name="Bourzgui I."/>
            <person name="Brown A."/>
            <person name="Cahill P."/>
            <person name="Channer S."/>
            <person name="Cheshatsang Y."/>
            <person name="Chuda L."/>
            <person name="Citroen M."/>
            <person name="Collymore A."/>
            <person name="Cooke P."/>
            <person name="Costello M."/>
            <person name="D'Aco K."/>
            <person name="Daza R."/>
            <person name="De Haan G."/>
            <person name="DeGray S."/>
            <person name="DeMaso C."/>
            <person name="Dhargay N."/>
            <person name="Dooley K."/>
            <person name="Dooley E."/>
            <person name="Doricent M."/>
            <person name="Dorje P."/>
            <person name="Dorjee K."/>
            <person name="Dupes A."/>
            <person name="Elong R."/>
            <person name="Falk J."/>
            <person name="Farina A."/>
            <person name="Faro S."/>
            <person name="Ferguson D."/>
            <person name="Fisher S."/>
            <person name="Foley C.D."/>
            <person name="Franke A."/>
            <person name="Friedrich D."/>
            <person name="Gadbois L."/>
            <person name="Gearin G."/>
            <person name="Gearin C.R."/>
            <person name="Giannoukos G."/>
            <person name="Goode T."/>
            <person name="Graham J."/>
            <person name="Grandbois E."/>
            <person name="Grewal S."/>
            <person name="Gyaltsen K."/>
            <person name="Hafez N."/>
            <person name="Hagos B."/>
            <person name="Hall J."/>
            <person name="Henson C."/>
            <person name="Hollinger A."/>
            <person name="Honan T."/>
            <person name="Huard M.D."/>
            <person name="Hughes L."/>
            <person name="Hurhula B."/>
            <person name="Husby M.E."/>
            <person name="Kamat A."/>
            <person name="Kanga B."/>
            <person name="Kashin S."/>
            <person name="Khazanovich D."/>
            <person name="Kisner P."/>
            <person name="Lance K."/>
            <person name="Lara M."/>
            <person name="Lee W."/>
            <person name="Lennon N."/>
            <person name="Letendre F."/>
            <person name="LeVine R."/>
            <person name="Lipovsky A."/>
            <person name="Liu X."/>
            <person name="Liu J."/>
            <person name="Liu S."/>
            <person name="Lokyitsang T."/>
            <person name="Lokyitsang Y."/>
            <person name="Lubonja R."/>
            <person name="Lui A."/>
            <person name="MacDonald P."/>
            <person name="Magnisalis V."/>
            <person name="Maru K."/>
            <person name="Matthews C."/>
            <person name="McCusker W."/>
            <person name="McDonough S."/>
            <person name="Mehta T."/>
            <person name="Meldrim J."/>
            <person name="Meneus L."/>
            <person name="Mihai O."/>
            <person name="Mihalev A."/>
            <person name="Mihova T."/>
            <person name="Mittelman R."/>
            <person name="Mlenga V."/>
            <person name="Montmayeur A."/>
            <person name="Mulrain L."/>
            <person name="Navidi A."/>
            <person name="Naylor J."/>
            <person name="Negash T."/>
            <person name="Nguyen T."/>
            <person name="Nguyen N."/>
            <person name="Nicol R."/>
            <person name="Norbu C."/>
            <person name="Norbu N."/>
            <person name="Novod N."/>
            <person name="O'Neill B."/>
            <person name="Osman S."/>
            <person name="Markiewicz E."/>
            <person name="Oyono O.L."/>
            <person name="Patti C."/>
            <person name="Phunkhang P."/>
            <person name="Pierre F."/>
            <person name="Priest M."/>
            <person name="Raghuraman S."/>
            <person name="Rege F."/>
            <person name="Reyes R."/>
            <person name="Rise C."/>
            <person name="Rogov P."/>
            <person name="Ross K."/>
            <person name="Ryan E."/>
            <person name="Settipalli S."/>
            <person name="Shea T."/>
            <person name="Sherpa N."/>
            <person name="Shi L."/>
            <person name="Shih D."/>
            <person name="Sparrow T."/>
            <person name="Spaulding J."/>
            <person name="Stalker J."/>
            <person name="Stange-Thomann N."/>
            <person name="Stavropoulos S."/>
            <person name="Stone C."/>
            <person name="Strader C."/>
            <person name="Tesfaye S."/>
            <person name="Thomson T."/>
            <person name="Thoulutsang Y."/>
            <person name="Thoulutsang D."/>
            <person name="Topham K."/>
            <person name="Topping I."/>
            <person name="Tsamla T."/>
            <person name="Vassiliev H."/>
            <person name="Vo A."/>
            <person name="Wangchuk T."/>
            <person name="Wangdi T."/>
            <person name="Weiand M."/>
            <person name="Wilkinson J."/>
            <person name="Wilson A."/>
            <person name="Yadav S."/>
            <person name="Young G."/>
            <person name="Yu Q."/>
            <person name="Zembek L."/>
            <person name="Zhong D."/>
            <person name="Zimmer A."/>
            <person name="Zwirko Z."/>
            <person name="Jaffe D.B."/>
            <person name="Alvarez P."/>
            <person name="Brockman W."/>
            <person name="Butler J."/>
            <person name="Chin C."/>
            <person name="Gnerre S."/>
            <person name="Grabherr M."/>
            <person name="Kleber M."/>
            <person name="Mauceli E."/>
            <person name="MacCallum I."/>
        </authorList>
    </citation>
    <scope>NUCLEOTIDE SEQUENCE [LARGE SCALE GENOMIC DNA]</scope>
    <source>
        <strain evidence="3">Tucson 15010-1051.87</strain>
    </source>
</reference>
<organism evidence="2 3">
    <name type="scientific">Drosophila virilis</name>
    <name type="common">Fruit fly</name>
    <dbReference type="NCBI Taxonomy" id="7244"/>
    <lineage>
        <taxon>Eukaryota</taxon>
        <taxon>Metazoa</taxon>
        <taxon>Ecdysozoa</taxon>
        <taxon>Arthropoda</taxon>
        <taxon>Hexapoda</taxon>
        <taxon>Insecta</taxon>
        <taxon>Pterygota</taxon>
        <taxon>Neoptera</taxon>
        <taxon>Endopterygota</taxon>
        <taxon>Diptera</taxon>
        <taxon>Brachycera</taxon>
        <taxon>Muscomorpha</taxon>
        <taxon>Ephydroidea</taxon>
        <taxon>Drosophilidae</taxon>
        <taxon>Drosophila</taxon>
    </lineage>
</organism>
<dbReference type="STRING" id="7244.A0A0Q9WJF5"/>
<feature type="domain" description="DUF4806" evidence="1">
    <location>
        <begin position="141"/>
        <end position="217"/>
    </location>
</feature>
<sequence>MEQSEKRLKTEIIDEDFIVPDHDRGYNVDNMKTEAIAGEDETDDPFSDNDCDIGPVKNQFLVNEGINELTQPENKLTKDSVIDELLNMRIELRNVNKKLQNVLLKQDHILQEHSDLKKAMSDMCALLKMNLGLTTDKFADLFPLQDEENLQYLEGQLQTEQRPNIIRQMRKLLCANITENFSKIFSEKLILSHNYDGIQNKKPIKVYEHFIAGLFEASDLESREEFVVNIRSAYKINKNRIHKSRSRKIRKRTS</sequence>
<name>A0A0Q9WJF5_DROVI</name>
<dbReference type="OrthoDB" id="8032802at2759"/>
<dbReference type="InParanoid" id="A0A0Q9WJF5"/>
<dbReference type="KEGG" id="dvi:6627666"/>
<keyword evidence="3" id="KW-1185">Reference proteome</keyword>
<evidence type="ECO:0000313" key="2">
    <source>
        <dbReference type="EMBL" id="KRF81003.1"/>
    </source>
</evidence>
<evidence type="ECO:0000259" key="1">
    <source>
        <dbReference type="Pfam" id="PF16064"/>
    </source>
</evidence>
<dbReference type="Proteomes" id="UP000008792">
    <property type="component" value="Unassembled WGS sequence"/>
</dbReference>
<proteinExistence type="predicted"/>
<dbReference type="InterPro" id="IPR032071">
    <property type="entry name" value="DUF4806"/>
</dbReference>
<accession>A0A0Q9WJF5</accession>
<dbReference type="EMBL" id="CH940649">
    <property type="protein sequence ID" value="KRF81003.1"/>
    <property type="molecule type" value="Genomic_DNA"/>
</dbReference>